<reference evidence="1" key="1">
    <citation type="journal article" date="2020" name="mSystems">
        <title>Genome- and Community-Level Interaction Insights into Carbon Utilization and Element Cycling Functions of Hydrothermarchaeota in Hydrothermal Sediment.</title>
        <authorList>
            <person name="Zhou Z."/>
            <person name="Liu Y."/>
            <person name="Xu W."/>
            <person name="Pan J."/>
            <person name="Luo Z.H."/>
            <person name="Li M."/>
        </authorList>
    </citation>
    <scope>NUCLEOTIDE SEQUENCE [LARGE SCALE GENOMIC DNA]</scope>
    <source>
        <strain evidence="1">SpSt-876</strain>
    </source>
</reference>
<evidence type="ECO:0000313" key="1">
    <source>
        <dbReference type="EMBL" id="HHS53025.1"/>
    </source>
</evidence>
<dbReference type="AlphaFoldDB" id="A0A7C6AA84"/>
<sequence length="206" mass="23911">MKCPLCNRRKGIRHCPALNSLICSLCCGTKRRRTIICPDDCVHLIAGREYQVQRINDFEPLEEIRKLSPDFLNNIEQSIILVRDTRFRNLLDREVKEGLENLLKTIETAERKIIYEYRSTNPRIQIVTDSVKQMIEKQQKGEDGLRPVSVEETKACLMAIIVTLRSLVRQNPESTIYLDFIHRYTQGIIRKSINSLNPPKAGKIIY</sequence>
<proteinExistence type="predicted"/>
<name>A0A7C6AA84_UNCW3</name>
<gene>
    <name evidence="1" type="ORF">ENW73_09295</name>
</gene>
<organism evidence="1">
    <name type="scientific">candidate division WOR-3 bacterium</name>
    <dbReference type="NCBI Taxonomy" id="2052148"/>
    <lineage>
        <taxon>Bacteria</taxon>
        <taxon>Bacteria division WOR-3</taxon>
    </lineage>
</organism>
<dbReference type="EMBL" id="DTLI01000220">
    <property type="protein sequence ID" value="HHS53025.1"/>
    <property type="molecule type" value="Genomic_DNA"/>
</dbReference>
<protein>
    <submittedName>
        <fullName evidence="1">Uncharacterized protein</fullName>
    </submittedName>
</protein>
<accession>A0A7C6AA84</accession>
<comment type="caution">
    <text evidence="1">The sequence shown here is derived from an EMBL/GenBank/DDBJ whole genome shotgun (WGS) entry which is preliminary data.</text>
</comment>